<dbReference type="WBParaSite" id="ES5_v2.g16043.t1">
    <property type="protein sequence ID" value="ES5_v2.g16043.t1"/>
    <property type="gene ID" value="ES5_v2.g16043"/>
</dbReference>
<evidence type="ECO:0000313" key="2">
    <source>
        <dbReference type="WBParaSite" id="ES5_v2.g16043.t1"/>
    </source>
</evidence>
<proteinExistence type="predicted"/>
<accession>A0AC34FG72</accession>
<dbReference type="Proteomes" id="UP000887579">
    <property type="component" value="Unplaced"/>
</dbReference>
<reference evidence="2" key="1">
    <citation type="submission" date="2022-11" db="UniProtKB">
        <authorList>
            <consortium name="WormBaseParasite"/>
        </authorList>
    </citation>
    <scope>IDENTIFICATION</scope>
</reference>
<name>A0AC34FG72_9BILA</name>
<organism evidence="1 2">
    <name type="scientific">Panagrolaimus sp. ES5</name>
    <dbReference type="NCBI Taxonomy" id="591445"/>
    <lineage>
        <taxon>Eukaryota</taxon>
        <taxon>Metazoa</taxon>
        <taxon>Ecdysozoa</taxon>
        <taxon>Nematoda</taxon>
        <taxon>Chromadorea</taxon>
        <taxon>Rhabditida</taxon>
        <taxon>Tylenchina</taxon>
        <taxon>Panagrolaimomorpha</taxon>
        <taxon>Panagrolaimoidea</taxon>
        <taxon>Panagrolaimidae</taxon>
        <taxon>Panagrolaimus</taxon>
    </lineage>
</organism>
<evidence type="ECO:0000313" key="1">
    <source>
        <dbReference type="Proteomes" id="UP000887579"/>
    </source>
</evidence>
<protein>
    <submittedName>
        <fullName evidence="2">RNA helicase</fullName>
    </submittedName>
</protein>
<sequence length="286" mass="31995">MCSIFQKNIDEIGKGCDFLIATPGQLIHFIKEGIVYIDTISYLVLDECDELLKTSPNPNTDSLSKQVERIWNWANRNAQMICVSATMGEFTAAFCQTLVKPENFFYLTTPVAAPNKRVQLIFQLCTNKTKRLKVMEYLAAKFEGCQNPFQQQAFLFAKDCGVVADLSLALDESDIPTAPLHGNVGQDVREKSLNLFRRRQIAVLSVSDVGSRGMDITNVETVVNYEMPQQINLFIHRVGRCGRNKPGTAVTFVTASDKEILVELRKVIEDAGHEIPPTLDELLCSL</sequence>